<keyword evidence="5" id="KW-0963">Cytoplasm</keyword>
<dbReference type="GO" id="GO:0009306">
    <property type="term" value="P:protein secretion"/>
    <property type="evidence" value="ECO:0007669"/>
    <property type="project" value="TreeGrafter"/>
</dbReference>
<evidence type="ECO:0000259" key="21">
    <source>
        <dbReference type="Pfam" id="PF08752"/>
    </source>
</evidence>
<evidence type="ECO:0000256" key="8">
    <source>
        <dbReference type="ARBA" id="ARBA00022892"/>
    </source>
</evidence>
<protein>
    <recommendedName>
        <fullName evidence="16">Gamma-coat protein</fullName>
    </recommendedName>
</protein>
<evidence type="ECO:0000256" key="4">
    <source>
        <dbReference type="ARBA" id="ARBA00022448"/>
    </source>
</evidence>
<dbReference type="InterPro" id="IPR017106">
    <property type="entry name" value="Coatomer_gsu"/>
</dbReference>
<feature type="compositionally biased region" description="Low complexity" evidence="17">
    <location>
        <begin position="51"/>
        <end position="70"/>
    </location>
</feature>
<comment type="function">
    <text evidence="15">The coatomer is a cytosolic protein complex that binds to dilysine motifs and reversibly associates with Golgi non-clathrin-coated vesicles, which further mediate biosynthetic protein transport from the ER, via the Golgi up to the trans Golgi network. Coatomer complex is required for budding from Golgi membranes, and is essential for the retrograde Golgi-to-ER transport of dilysine-tagged proteins.</text>
</comment>
<dbReference type="GO" id="GO:0006888">
    <property type="term" value="P:endoplasmic reticulum to Golgi vesicle-mediated transport"/>
    <property type="evidence" value="ECO:0007669"/>
    <property type="project" value="TreeGrafter"/>
</dbReference>
<feature type="domain" description="Chitin synthase N-terminal" evidence="20">
    <location>
        <begin position="160"/>
        <end position="224"/>
    </location>
</feature>
<organism evidence="23 24">
    <name type="scientific">Mycena venus</name>
    <dbReference type="NCBI Taxonomy" id="2733690"/>
    <lineage>
        <taxon>Eukaryota</taxon>
        <taxon>Fungi</taxon>
        <taxon>Dikarya</taxon>
        <taxon>Basidiomycota</taxon>
        <taxon>Agaricomycotina</taxon>
        <taxon>Agaricomycetes</taxon>
        <taxon>Agaricomycetidae</taxon>
        <taxon>Agaricales</taxon>
        <taxon>Marasmiineae</taxon>
        <taxon>Mycenaceae</taxon>
        <taxon>Mycena</taxon>
    </lineage>
</organism>
<evidence type="ECO:0000256" key="10">
    <source>
        <dbReference type="ARBA" id="ARBA00022989"/>
    </source>
</evidence>
<feature type="transmembrane region" description="Helical" evidence="18">
    <location>
        <begin position="541"/>
        <end position="559"/>
    </location>
</feature>
<reference evidence="23" key="1">
    <citation type="submission" date="2020-05" db="EMBL/GenBank/DDBJ databases">
        <title>Mycena genomes resolve the evolution of fungal bioluminescence.</title>
        <authorList>
            <person name="Tsai I.J."/>
        </authorList>
    </citation>
    <scope>NUCLEOTIDE SEQUENCE</scope>
    <source>
        <strain evidence="23">CCC161011</strain>
    </source>
</reference>
<dbReference type="Gene3D" id="2.60.40.1480">
    <property type="entry name" value="Coatomer, gamma subunit, appendage domain"/>
    <property type="match status" value="1"/>
</dbReference>
<feature type="compositionally biased region" description="Low complexity" evidence="17">
    <location>
        <begin position="9"/>
        <end position="37"/>
    </location>
</feature>
<evidence type="ECO:0000256" key="12">
    <source>
        <dbReference type="ARBA" id="ARBA00023136"/>
    </source>
</evidence>
<evidence type="ECO:0000256" key="11">
    <source>
        <dbReference type="ARBA" id="ARBA00023034"/>
    </source>
</evidence>
<dbReference type="InterPro" id="IPR013040">
    <property type="entry name" value="Coatomer_gsu_app_Ig-like_dom"/>
</dbReference>
<keyword evidence="10 18" id="KW-1133">Transmembrane helix</keyword>
<feature type="transmembrane region" description="Helical" evidence="18">
    <location>
        <begin position="580"/>
        <end position="604"/>
    </location>
</feature>
<feature type="domain" description="Clathrin/coatomer adaptor adaptin-like N-terminal" evidence="19">
    <location>
        <begin position="925"/>
        <end position="1478"/>
    </location>
</feature>
<keyword evidence="6" id="KW-0597">Phosphoprotein</keyword>
<feature type="transmembrane region" description="Helical" evidence="18">
    <location>
        <begin position="733"/>
        <end position="752"/>
    </location>
</feature>
<comment type="caution">
    <text evidence="23">The sequence shown here is derived from an EMBL/GenBank/DDBJ whole genome shotgun (WGS) entry which is preliminary data.</text>
</comment>
<dbReference type="InterPro" id="IPR009028">
    <property type="entry name" value="Coatomer/calthrin_app_sub_C"/>
</dbReference>
<dbReference type="PANTHER" id="PTHR10261">
    <property type="entry name" value="COATOMER SUBUNIT GAMMA"/>
    <property type="match status" value="1"/>
</dbReference>
<keyword evidence="12 18" id="KW-0472">Membrane</keyword>
<dbReference type="GO" id="GO:0006891">
    <property type="term" value="P:intra-Golgi vesicle-mediated transport"/>
    <property type="evidence" value="ECO:0007669"/>
    <property type="project" value="TreeGrafter"/>
</dbReference>
<dbReference type="EMBL" id="JACAZI010000012">
    <property type="protein sequence ID" value="KAF7347423.1"/>
    <property type="molecule type" value="Genomic_DNA"/>
</dbReference>
<evidence type="ECO:0000259" key="22">
    <source>
        <dbReference type="Pfam" id="PF16381"/>
    </source>
</evidence>
<keyword evidence="14" id="KW-0968">Cytoplasmic vesicle</keyword>
<feature type="region of interest" description="Disordered" evidence="17">
    <location>
        <begin position="1"/>
        <end position="82"/>
    </location>
</feature>
<sequence length="1831" mass="203158">MAYRQNHDPYYAQQQPQRQASQPYQQQDQYYEAPQQPMRQHTQPYQQPASQQYHQEQPYQQQQHDPYYNQGGHAVTTDYSSTGHDAGWDGKSYQDSYAGSQVHLNPDPYGSQVSIPPVPSMPYAPASNYPPQRPGMPYQQSSGYGSQYSAVHEKMMKRRSVRQVELFQGNLVLDMQVPSNIVPAGKANIEEFSKMRYTAATCDPDDFMRSKYSLRPFLYNRQTELFIVMTMYNEDEVLFCRTMNAVIKNVAHLCGRDRSKTWGPEGWKKVVVCVVSDGRSKVNKRTLQVLSLMGVYQDGIAKDTVGGKDVTAHIFEYTTSVIATANGEVSQGTCPVQVLFCLKEQNKKKLNSHRWFFNAFGPLIKPNVCILLDVGTKPTGTSIYELWKCFDKHSNVGGACGEICVDTGRGCSLLLTSPLAASQNFEYKMSNVLDKPLESVFGYISVLPGAFSAYRYRALLNGPDGKGPLASYFKGEAMHGGGVASAGLFERNMYLAEDRILCFEIVTKKREGWILKYVKSAKASTDVPTSVAEFISQRRRWLNGSLFASIHATVFWFRIWSSGQNFFRKIFLQIEFIYNAIQLIFTWTSLANFYLAFFFLVGSATSDTATDAFNFLSKGAGKEVFEIFLKLYIALLFVVTVCSLGNRPQGSKFIYISAIVLFGLCNAITLWCAAYTVYLSVSQLTLNDWKHIGTVIETNATFRDIVISLLATYGLYFISSFMHMEPWHMFTSFIQYMFFLPSYVNILMMYAMCNLHDVTWGTKGDNGAAKDLGGAKKVKGDDGKEMMEVEIPTAREDVDQLWNASRSALRIPPPEQKEHRDAATKQTDHDRNSRTNVVLAWVGTNMLMIVAFTSTAFNNFVAQYVQKSGDSTFNPYLQFLFFAFHIHSTTSTLSRGFPPPPECRSRWRFRKRRTKSGLSSYYNNKTTIIQEARVFNESPISPRKCRALLTRIVYLLYVGETFSTQESTTLFFGTTKLFQHKDSALRQAVYLAIKELATTAEDVIMVTSSIMKDMQPNSEVIYRPNAIRALCRIIDPSMAQGVERFFKAAIVDKNPSISSAALVSAYHLFPHAKDVVKRWVNEAQGSRQRKVWGYFGSVSTGSGFFGGGSSQSGAQTVPSSSNITQYHALGLLYLIRQQDRMAVTKMIQQLGGGQVRCGHDTQECYGAVHAYSVCCQGHGGGSQVLCNGRWSSYLRGWLRHKSDMVNFEAARVICEMKNVTAAQLTKSIAVMQLFLSSPKPVLKFAATRTLAALALSHPASVAACNVDLENLITDSNRSVATYAITTLLKTGNEASVDRLIKQITGFMSEISDEFKVIIVDAIRSLCLKFPAKHAAMLTFLSGVLRDEGGYDFKRAVVEAIFDMIKFIGECKEQALSHLCEFIEDCEFTKLSVRILHLLGIEGPKSSQPAKYIRFIYNRVVLENAPVRAAAVASMAKFGVNSTDPKLNHSIAVLLNRCLDDVDDEVRDRAALYLKVFKTQTLVEPYIKEDSVLSLAALESKLVSYVKDTTAAAQPFDVSTIPKISRAQAALESARPSTLDTIGVPAAKKTSSSPPPPTAAETQSAYAEKLAAVPAFASYGPIFNSSAKPLPLTESETEYQVTCVKHIFKEHIVFQFNVSNTLPDTVLENVTMAMQTEDAGLTQDFVLPIESLSAVTSPGIAYVSFTRDEPEDYATATFQCTLQFVSKELDPSTGEPEADGYEDEYQIEEVELSAGGDYIVPSYAAFGAEWDRLKAGPSVTETFGLGTSVESLKAACDSIIEVLNMEPLGGTEVPTSSSVHTLQLSGLVTGGGGKVLVRCRMTFSQGVGVTLELGVRAEKQDVCQLVVNAVGG</sequence>
<evidence type="ECO:0000256" key="7">
    <source>
        <dbReference type="ARBA" id="ARBA00022737"/>
    </source>
</evidence>
<dbReference type="Pfam" id="PF01602">
    <property type="entry name" value="Adaptin_N"/>
    <property type="match status" value="1"/>
</dbReference>
<keyword evidence="11" id="KW-0333">Golgi apparatus</keyword>
<evidence type="ECO:0000259" key="19">
    <source>
        <dbReference type="Pfam" id="PF01602"/>
    </source>
</evidence>
<dbReference type="GO" id="GO:0005783">
    <property type="term" value="C:endoplasmic reticulum"/>
    <property type="evidence" value="ECO:0007669"/>
    <property type="project" value="TreeGrafter"/>
</dbReference>
<keyword evidence="7" id="KW-0677">Repeat</keyword>
<dbReference type="SUPFAM" id="SSF53448">
    <property type="entry name" value="Nucleotide-diphospho-sugar transferases"/>
    <property type="match status" value="1"/>
</dbReference>
<dbReference type="Pfam" id="PF01644">
    <property type="entry name" value="Chitin_synth_1"/>
    <property type="match status" value="1"/>
</dbReference>
<dbReference type="SUPFAM" id="SSF49348">
    <property type="entry name" value="Clathrin adaptor appendage domain"/>
    <property type="match status" value="1"/>
</dbReference>
<keyword evidence="4" id="KW-0813">Transport</keyword>
<dbReference type="GO" id="GO:0004100">
    <property type="term" value="F:chitin synthase activity"/>
    <property type="evidence" value="ECO:0007669"/>
    <property type="project" value="InterPro"/>
</dbReference>
<keyword evidence="13" id="KW-0961">Cell wall biogenesis/degradation</keyword>
<evidence type="ECO:0000256" key="9">
    <source>
        <dbReference type="ARBA" id="ARBA00022927"/>
    </source>
</evidence>
<feature type="domain" description="Coatomer gamma subunit appendage Ig-like subdomain" evidence="21">
    <location>
        <begin position="1564"/>
        <end position="1712"/>
    </location>
</feature>
<evidence type="ECO:0000256" key="6">
    <source>
        <dbReference type="ARBA" id="ARBA00022553"/>
    </source>
</evidence>
<dbReference type="InterPro" id="IPR011989">
    <property type="entry name" value="ARM-like"/>
</dbReference>
<dbReference type="SUPFAM" id="SSF48371">
    <property type="entry name" value="ARM repeat"/>
    <property type="match status" value="1"/>
</dbReference>
<keyword evidence="9" id="KW-0653">Protein transport</keyword>
<dbReference type="InterPro" id="IPR012295">
    <property type="entry name" value="TBP_dom_sf"/>
</dbReference>
<feature type="region of interest" description="Disordered" evidence="17">
    <location>
        <begin position="1541"/>
        <end position="1562"/>
    </location>
</feature>
<feature type="transmembrane region" description="Helical" evidence="18">
    <location>
        <begin position="624"/>
        <end position="646"/>
    </location>
</feature>
<dbReference type="InterPro" id="IPR029044">
    <property type="entry name" value="Nucleotide-diphossugar_trans"/>
</dbReference>
<dbReference type="GO" id="GO:0030126">
    <property type="term" value="C:COPI vesicle coat"/>
    <property type="evidence" value="ECO:0007669"/>
    <property type="project" value="InterPro"/>
</dbReference>
<dbReference type="InterPro" id="IPR037067">
    <property type="entry name" value="Coatomer_gsu_app_sf"/>
</dbReference>
<dbReference type="Pfam" id="PF08752">
    <property type="entry name" value="COP-gamma_platf"/>
    <property type="match status" value="1"/>
</dbReference>
<keyword evidence="24" id="KW-1185">Reference proteome</keyword>
<dbReference type="GO" id="GO:0005198">
    <property type="term" value="F:structural molecule activity"/>
    <property type="evidence" value="ECO:0007669"/>
    <property type="project" value="InterPro"/>
</dbReference>
<gene>
    <name evidence="23" type="ORF">MVEN_01498200</name>
</gene>
<proteinExistence type="inferred from homology"/>
<dbReference type="PANTHER" id="PTHR10261:SF0">
    <property type="entry name" value="COATOMER SUBUNIT GAMMA-2"/>
    <property type="match status" value="1"/>
</dbReference>
<dbReference type="GO" id="GO:0005793">
    <property type="term" value="C:endoplasmic reticulum-Golgi intermediate compartment"/>
    <property type="evidence" value="ECO:0007669"/>
    <property type="project" value="TreeGrafter"/>
</dbReference>
<evidence type="ECO:0000256" key="13">
    <source>
        <dbReference type="ARBA" id="ARBA00023316"/>
    </source>
</evidence>
<evidence type="ECO:0000256" key="17">
    <source>
        <dbReference type="SAM" id="MobiDB-lite"/>
    </source>
</evidence>
<dbReference type="InterPro" id="IPR016024">
    <property type="entry name" value="ARM-type_fold"/>
</dbReference>
<evidence type="ECO:0000313" key="23">
    <source>
        <dbReference type="EMBL" id="KAF7347423.1"/>
    </source>
</evidence>
<dbReference type="Gene3D" id="1.25.10.10">
    <property type="entry name" value="Leucine-rich Repeat Variant"/>
    <property type="match status" value="1"/>
</dbReference>
<evidence type="ECO:0000313" key="24">
    <source>
        <dbReference type="Proteomes" id="UP000620124"/>
    </source>
</evidence>
<dbReference type="InterPro" id="IPR002553">
    <property type="entry name" value="Clathrin/coatomer_adapt-like_N"/>
</dbReference>
<evidence type="ECO:0000256" key="18">
    <source>
        <dbReference type="SAM" id="Phobius"/>
    </source>
</evidence>
<dbReference type="GO" id="GO:0006886">
    <property type="term" value="P:intracellular protein transport"/>
    <property type="evidence" value="ECO:0007669"/>
    <property type="project" value="InterPro"/>
</dbReference>
<evidence type="ECO:0000256" key="14">
    <source>
        <dbReference type="ARBA" id="ARBA00023329"/>
    </source>
</evidence>
<dbReference type="InterPro" id="IPR032154">
    <property type="entry name" value="Coatomer_g_Cpla"/>
</dbReference>
<comment type="subcellular location">
    <subcellularLocation>
        <location evidence="2">Cytoplasmic vesicle</location>
        <location evidence="2">COPI-coated vesicle membrane</location>
        <topology evidence="2">Peripheral membrane protein</topology>
        <orientation evidence="2">Cytoplasmic side</orientation>
    </subcellularLocation>
    <subcellularLocation>
        <location evidence="1">Golgi apparatus membrane</location>
        <topology evidence="1">Peripheral membrane protein</topology>
        <orientation evidence="1">Cytoplasmic side</orientation>
    </subcellularLocation>
</comment>
<dbReference type="FunFam" id="3.30.310.10:FF:000008">
    <property type="entry name" value="Coatomer subunit gamma"/>
    <property type="match status" value="1"/>
</dbReference>
<evidence type="ECO:0000256" key="5">
    <source>
        <dbReference type="ARBA" id="ARBA00022490"/>
    </source>
</evidence>
<feature type="region of interest" description="Disordered" evidence="17">
    <location>
        <begin position="809"/>
        <end position="831"/>
    </location>
</feature>
<dbReference type="FunFam" id="1.25.10.10:FF:000071">
    <property type="entry name" value="Coatomer subunit gamma"/>
    <property type="match status" value="1"/>
</dbReference>
<accession>A0A8H6XTU9</accession>
<dbReference type="CDD" id="cd04190">
    <property type="entry name" value="Chitin_synth_C"/>
    <property type="match status" value="1"/>
</dbReference>
<dbReference type="Proteomes" id="UP000620124">
    <property type="component" value="Unassembled WGS sequence"/>
</dbReference>
<comment type="similarity">
    <text evidence="3">Belongs to the COPG family.</text>
</comment>
<dbReference type="OrthoDB" id="1074925at2759"/>
<feature type="domain" description="Coatomer subunit gamma C-terminal" evidence="22">
    <location>
        <begin position="1715"/>
        <end position="1829"/>
    </location>
</feature>
<evidence type="ECO:0000259" key="20">
    <source>
        <dbReference type="Pfam" id="PF08407"/>
    </source>
</evidence>
<dbReference type="Gene3D" id="3.30.310.10">
    <property type="entry name" value="TATA-Binding Protein"/>
    <property type="match status" value="1"/>
</dbReference>
<evidence type="ECO:0000256" key="15">
    <source>
        <dbReference type="ARBA" id="ARBA00025536"/>
    </source>
</evidence>
<dbReference type="InterPro" id="IPR013616">
    <property type="entry name" value="Chitin_synth_N"/>
</dbReference>
<evidence type="ECO:0000256" key="16">
    <source>
        <dbReference type="ARBA" id="ARBA00081297"/>
    </source>
</evidence>
<keyword evidence="8" id="KW-0931">ER-Golgi transport</keyword>
<dbReference type="GO" id="GO:0071555">
    <property type="term" value="P:cell wall organization"/>
    <property type="evidence" value="ECO:0007669"/>
    <property type="project" value="UniProtKB-KW"/>
</dbReference>
<evidence type="ECO:0000256" key="2">
    <source>
        <dbReference type="ARBA" id="ARBA00004347"/>
    </source>
</evidence>
<dbReference type="GO" id="GO:0000139">
    <property type="term" value="C:Golgi membrane"/>
    <property type="evidence" value="ECO:0007669"/>
    <property type="project" value="UniProtKB-SubCell"/>
</dbReference>
<dbReference type="SUPFAM" id="SSF55711">
    <property type="entry name" value="Subdomain of clathrin and coatomer appendage domain"/>
    <property type="match status" value="1"/>
</dbReference>
<evidence type="ECO:0000256" key="3">
    <source>
        <dbReference type="ARBA" id="ARBA00010720"/>
    </source>
</evidence>
<keyword evidence="18" id="KW-0812">Transmembrane</keyword>
<dbReference type="InterPro" id="IPR013041">
    <property type="entry name" value="Clathrin_app_Ig-like_sf"/>
</dbReference>
<feature type="compositionally biased region" description="Polar residues" evidence="17">
    <location>
        <begin position="38"/>
        <end position="50"/>
    </location>
</feature>
<evidence type="ECO:0000256" key="1">
    <source>
        <dbReference type="ARBA" id="ARBA00004255"/>
    </source>
</evidence>
<name>A0A8H6XTU9_9AGAR</name>
<dbReference type="Pfam" id="PF08407">
    <property type="entry name" value="Chitin_synth_1N"/>
    <property type="match status" value="1"/>
</dbReference>
<feature type="transmembrane region" description="Helical" evidence="18">
    <location>
        <begin position="653"/>
        <end position="681"/>
    </location>
</feature>
<feature type="region of interest" description="Disordered" evidence="17">
    <location>
        <begin position="124"/>
        <end position="144"/>
    </location>
</feature>
<feature type="compositionally biased region" description="Basic and acidic residues" evidence="17">
    <location>
        <begin position="815"/>
        <end position="831"/>
    </location>
</feature>
<dbReference type="Pfam" id="PF16381">
    <property type="entry name" value="Coatomer_g_Cpla"/>
    <property type="match status" value="1"/>
</dbReference>
<dbReference type="FunFam" id="2.60.40.1480:FF:000001">
    <property type="entry name" value="Coatomer subunit gamma"/>
    <property type="match status" value="1"/>
</dbReference>